<dbReference type="GO" id="GO:0043295">
    <property type="term" value="F:glutathione binding"/>
    <property type="evidence" value="ECO:0007669"/>
    <property type="project" value="UniProtKB-UniRule"/>
</dbReference>
<evidence type="ECO:0000256" key="11">
    <source>
        <dbReference type="ARBA" id="ARBA00048871"/>
    </source>
</evidence>
<evidence type="ECO:0000256" key="7">
    <source>
        <dbReference type="ARBA" id="ARBA00022723"/>
    </source>
</evidence>
<evidence type="ECO:0000256" key="5">
    <source>
        <dbReference type="ARBA" id="ARBA00022598"/>
    </source>
</evidence>
<dbReference type="GO" id="GO:0005829">
    <property type="term" value="C:cytosol"/>
    <property type="evidence" value="ECO:0007669"/>
    <property type="project" value="TreeGrafter"/>
</dbReference>
<evidence type="ECO:0000256" key="9">
    <source>
        <dbReference type="ARBA" id="ARBA00022840"/>
    </source>
</evidence>
<dbReference type="EC" id="6.3.2.3" evidence="3 12"/>
<evidence type="ECO:0000256" key="2">
    <source>
        <dbReference type="ARBA" id="ARBA00010385"/>
    </source>
</evidence>
<dbReference type="GO" id="GO:0004363">
    <property type="term" value="F:glutathione synthase activity"/>
    <property type="evidence" value="ECO:0007669"/>
    <property type="project" value="UniProtKB-UniRule"/>
</dbReference>
<dbReference type="InterPro" id="IPR014042">
    <property type="entry name" value="Glutathione_synthase_a-hlx"/>
</dbReference>
<feature type="binding site" evidence="13">
    <location>
        <position position="224"/>
    </location>
    <ligand>
        <name>substrate</name>
    </ligand>
</feature>
<dbReference type="UniPathway" id="UPA00142">
    <property type="reaction ID" value="UER00210"/>
</dbReference>
<evidence type="ECO:0000256" key="6">
    <source>
        <dbReference type="ARBA" id="ARBA00022684"/>
    </source>
</evidence>
<dbReference type="GO" id="GO:0000287">
    <property type="term" value="F:magnesium ion binding"/>
    <property type="evidence" value="ECO:0007669"/>
    <property type="project" value="UniProtKB-UniRule"/>
</dbReference>
<dbReference type="Gene3D" id="1.10.1080.10">
    <property type="entry name" value="Glutathione Synthetase, Chain A, domain 3"/>
    <property type="match status" value="1"/>
</dbReference>
<dbReference type="Gene3D" id="3.40.50.1760">
    <property type="entry name" value="Glutathione synthase, substrate-binding domain superfamily, eukaryotic"/>
    <property type="match status" value="1"/>
</dbReference>
<dbReference type="SUPFAM" id="SSF52440">
    <property type="entry name" value="PreATP-grasp domain"/>
    <property type="match status" value="1"/>
</dbReference>
<protein>
    <recommendedName>
        <fullName evidence="4 12">Glutathione synthetase</fullName>
        <shortName evidence="12">GSH-S</shortName>
        <ecNumber evidence="3 12">6.3.2.3</ecNumber>
    </recommendedName>
</protein>
<dbReference type="Pfam" id="PF03917">
    <property type="entry name" value="GSH_synth_ATP"/>
    <property type="match status" value="1"/>
</dbReference>
<dbReference type="Proteomes" id="UP000046393">
    <property type="component" value="Unplaced"/>
</dbReference>
<dbReference type="InterPro" id="IPR037013">
    <property type="entry name" value="GSH-S_sub-bd_sf"/>
</dbReference>
<dbReference type="Gene3D" id="3.30.1490.80">
    <property type="match status" value="1"/>
</dbReference>
<dbReference type="InterPro" id="IPR016185">
    <property type="entry name" value="PreATP-grasp_dom_sf"/>
</dbReference>
<evidence type="ECO:0000256" key="4">
    <source>
        <dbReference type="ARBA" id="ARBA00020821"/>
    </source>
</evidence>
<feature type="binding site" evidence="13">
    <location>
        <position position="316"/>
    </location>
    <ligand>
        <name>ATP</name>
        <dbReference type="ChEBI" id="CHEBI:30616"/>
    </ligand>
</feature>
<keyword evidence="10 12" id="KW-0460">Magnesium</keyword>
<dbReference type="PANTHER" id="PTHR11130">
    <property type="entry name" value="GLUTATHIONE SYNTHETASE"/>
    <property type="match status" value="1"/>
</dbReference>
<feature type="binding site" evidence="13">
    <location>
        <begin position="376"/>
        <end position="385"/>
    </location>
    <ligand>
        <name>ATP</name>
        <dbReference type="ChEBI" id="CHEBI:30616"/>
    </ligand>
</feature>
<evidence type="ECO:0000256" key="13">
    <source>
        <dbReference type="PIRSR" id="PIRSR001558-1"/>
    </source>
</evidence>
<feature type="domain" description="Glutathione synthase substrate-binding" evidence="15">
    <location>
        <begin position="209"/>
        <end position="313"/>
    </location>
</feature>
<dbReference type="Gene3D" id="3.30.470.20">
    <property type="entry name" value="ATP-grasp fold, B domain"/>
    <property type="match status" value="1"/>
</dbReference>
<evidence type="ECO:0000256" key="8">
    <source>
        <dbReference type="ARBA" id="ARBA00022741"/>
    </source>
</evidence>
<feature type="binding site" evidence="13">
    <location>
        <position position="128"/>
    </location>
    <ligand>
        <name>substrate</name>
    </ligand>
</feature>
<keyword evidence="6 12" id="KW-0317">Glutathione biosynthesis</keyword>
<comment type="pathway">
    <text evidence="1 12">Sulfur metabolism; glutathione biosynthesis; glutathione from L-cysteine and L-glutamate: step 2/2.</text>
</comment>
<dbReference type="SUPFAM" id="SSF56059">
    <property type="entry name" value="Glutathione synthetase ATP-binding domain-like"/>
    <property type="match status" value="1"/>
</dbReference>
<feature type="binding site" evidence="13">
    <location>
        <position position="469"/>
    </location>
    <ligand>
        <name>ATP</name>
        <dbReference type="ChEBI" id="CHEBI:30616"/>
    </ligand>
</feature>
<keyword evidence="5 12" id="KW-0436">Ligase</keyword>
<dbReference type="WBParaSite" id="SMUV_0000269601-mRNA-1">
    <property type="protein sequence ID" value="SMUV_0000269601-mRNA-1"/>
    <property type="gene ID" value="SMUV_0000269601"/>
</dbReference>
<keyword evidence="8 12" id="KW-0547">Nucleotide-binding</keyword>
<dbReference type="GO" id="GO:0005524">
    <property type="term" value="F:ATP binding"/>
    <property type="evidence" value="ECO:0007669"/>
    <property type="project" value="UniProtKB-UniRule"/>
</dbReference>
<dbReference type="Pfam" id="PF03199">
    <property type="entry name" value="GSH_synthase"/>
    <property type="match status" value="1"/>
</dbReference>
<feature type="binding site" evidence="14">
    <location>
        <position position="148"/>
    </location>
    <ligand>
        <name>Mg(2+)</name>
        <dbReference type="ChEBI" id="CHEBI:18420"/>
    </ligand>
</feature>
<sequence length="491" mass="55352">MSLIDQYPKLETISKTCLNNLVEDAVDWAHAVGMIMRTSEHVDTSDICQMAPFTLFPSPFPRFLFEQAMGVQEAMNLLYFRVSWDYDFLVAAHNDVAKTDEFTRNLVNIFKAVHGEGVHQKKTLVVQRSDYMCHTTETTMSLRQIEVNNIAVSMGGLSERVSTLHYRTLQDVGVSTKTLKRALPENKPIATIGKGLYEAWKGFDDSSALILFVVEPQNQNQFDQRYVEYEVDKLSERQVKCVRLTFSECGRRLTLGGSDNYSLMLDNTKRIAIVYFRAGYTPDHYASSTDWETRLLIERSNAIKCPWIGLHLANTKKVQQILTEDGQIERFIPEDSNACKMIRSTFARIWGLEKENKSTEAVIQHAITNPSGYVLKPQLEGGAGNYYGAEVAEKLRCLDADALAAHVLMERIYPKSVKNFLVRPMKGAELTNTIGELGIYGYLYGTGSFESQNLKVQSNYAHGHILRSKNEKEDKGGVAVGAAVIDSVFLY</sequence>
<evidence type="ECO:0000259" key="15">
    <source>
        <dbReference type="Pfam" id="PF03199"/>
    </source>
</evidence>
<keyword evidence="9 12" id="KW-0067">ATP-binding</keyword>
<dbReference type="InterPro" id="IPR005615">
    <property type="entry name" value="Glutathione_synthase"/>
</dbReference>
<feature type="binding site" evidence="14">
    <location>
        <position position="146"/>
    </location>
    <ligand>
        <name>Mg(2+)</name>
        <dbReference type="ChEBI" id="CHEBI:18420"/>
    </ligand>
</feature>
<evidence type="ECO:0000313" key="16">
    <source>
        <dbReference type="Proteomes" id="UP000046393"/>
    </source>
</evidence>
<comment type="catalytic activity">
    <reaction evidence="11">
        <text>gamma-L-glutamyl-L-cysteine + glycine + ATP = glutathione + ADP + phosphate + H(+)</text>
        <dbReference type="Rhea" id="RHEA:13557"/>
        <dbReference type="ChEBI" id="CHEBI:15378"/>
        <dbReference type="ChEBI" id="CHEBI:30616"/>
        <dbReference type="ChEBI" id="CHEBI:43474"/>
        <dbReference type="ChEBI" id="CHEBI:57305"/>
        <dbReference type="ChEBI" id="CHEBI:57925"/>
        <dbReference type="ChEBI" id="CHEBI:58173"/>
        <dbReference type="ChEBI" id="CHEBI:456216"/>
        <dbReference type="EC" id="6.3.2.3"/>
    </reaction>
    <physiologicalReaction direction="left-to-right" evidence="11">
        <dbReference type="Rhea" id="RHEA:13558"/>
    </physiologicalReaction>
</comment>
<feature type="binding site" evidence="13">
    <location>
        <position position="467"/>
    </location>
    <ligand>
        <name>substrate</name>
    </ligand>
</feature>
<dbReference type="NCBIfam" id="TIGR01986">
    <property type="entry name" value="glut_syn_euk"/>
    <property type="match status" value="1"/>
</dbReference>
<dbReference type="InterPro" id="IPR004887">
    <property type="entry name" value="GSH_synth_subst-bd"/>
</dbReference>
<evidence type="ECO:0000256" key="1">
    <source>
        <dbReference type="ARBA" id="ARBA00004965"/>
    </source>
</evidence>
<organism evidence="16 17">
    <name type="scientific">Syphacia muris</name>
    <dbReference type="NCBI Taxonomy" id="451379"/>
    <lineage>
        <taxon>Eukaryota</taxon>
        <taxon>Metazoa</taxon>
        <taxon>Ecdysozoa</taxon>
        <taxon>Nematoda</taxon>
        <taxon>Chromadorea</taxon>
        <taxon>Rhabditida</taxon>
        <taxon>Spirurina</taxon>
        <taxon>Oxyuridomorpha</taxon>
        <taxon>Oxyuroidea</taxon>
        <taxon>Oxyuridae</taxon>
        <taxon>Syphacia</taxon>
    </lineage>
</organism>
<comment type="similarity">
    <text evidence="2 12">Belongs to the eukaryotic GSH synthase family.</text>
</comment>
<dbReference type="InterPro" id="IPR014709">
    <property type="entry name" value="Glutathione_synthase_C_euk"/>
</dbReference>
<dbReference type="Gene3D" id="3.30.1490.50">
    <property type="match status" value="1"/>
</dbReference>
<evidence type="ECO:0000256" key="3">
    <source>
        <dbReference type="ARBA" id="ARBA00012214"/>
    </source>
</evidence>
<keyword evidence="16" id="KW-1185">Reference proteome</keyword>
<dbReference type="InterPro" id="IPR014049">
    <property type="entry name" value="Glutathione_synthase_N_euk"/>
</dbReference>
<accession>A0A0N5AEN1</accession>
<dbReference type="PANTHER" id="PTHR11130:SF0">
    <property type="entry name" value="GLUTATHIONE SYNTHETASE"/>
    <property type="match status" value="1"/>
</dbReference>
<keyword evidence="7 12" id="KW-0479">Metal-binding</keyword>
<reference evidence="17" key="1">
    <citation type="submission" date="2017-02" db="UniProtKB">
        <authorList>
            <consortium name="WormBaseParasite"/>
        </authorList>
    </citation>
    <scope>IDENTIFICATION</scope>
</reference>
<feature type="binding site" evidence="14">
    <location>
        <position position="380"/>
    </location>
    <ligand>
        <name>Mg(2+)</name>
        <dbReference type="ChEBI" id="CHEBI:18420"/>
    </ligand>
</feature>
<feature type="binding site" evidence="13">
    <location>
        <begin position="409"/>
        <end position="412"/>
    </location>
    <ligand>
        <name>ATP</name>
        <dbReference type="ChEBI" id="CHEBI:30616"/>
    </ligand>
</feature>
<dbReference type="STRING" id="451379.A0A0N5AEN1"/>
<proteinExistence type="inferred from homology"/>
<feature type="binding site" evidence="13">
    <location>
        <position position="436"/>
    </location>
    <ligand>
        <name>ATP</name>
        <dbReference type="ChEBI" id="CHEBI:30616"/>
    </ligand>
</feature>
<name>A0A0N5AEN1_9BILA</name>
<comment type="cofactor">
    <cofactor evidence="12 14">
        <name>Mg(2+)</name>
        <dbReference type="ChEBI" id="CHEBI:18420"/>
    </cofactor>
    <text evidence="12 14">Binds 1 Mg(2+) ion per subunit.</text>
</comment>
<evidence type="ECO:0000256" key="10">
    <source>
        <dbReference type="ARBA" id="ARBA00022842"/>
    </source>
</evidence>
<dbReference type="AlphaFoldDB" id="A0A0N5AEN1"/>
<feature type="binding site" evidence="13">
    <location>
        <position position="387"/>
    </location>
    <ligand>
        <name>ATP</name>
        <dbReference type="ChEBI" id="CHEBI:30616"/>
    </ligand>
</feature>
<feature type="binding site" evidence="13">
    <location>
        <position position="146"/>
    </location>
    <ligand>
        <name>ATP</name>
        <dbReference type="ChEBI" id="CHEBI:30616"/>
    </ligand>
</feature>
<evidence type="ECO:0000313" key="17">
    <source>
        <dbReference type="WBParaSite" id="SMUV_0000269601-mRNA-1"/>
    </source>
</evidence>
<evidence type="ECO:0000256" key="14">
    <source>
        <dbReference type="PIRSR" id="PIRSR001558-2"/>
    </source>
</evidence>
<evidence type="ECO:0000256" key="12">
    <source>
        <dbReference type="PIRNR" id="PIRNR001558"/>
    </source>
</evidence>
<dbReference type="PIRSF" id="PIRSF001558">
    <property type="entry name" value="GSHase"/>
    <property type="match status" value="1"/>
</dbReference>